<keyword evidence="2" id="KW-0472">Membrane</keyword>
<sequence length="424" mass="45169">MLSTSSLILLAVLAGSNHQGSTTVEAYQDAAHYFLPPNIYDNLPPGLTVPPGGPIQPPTTNEKTDTNMVAPSTSSLSPGPDASPTIDITAPALNTVYTPGTDLILTWSNNGILFPESWKPSQGLLDTIKGEPNFSNSPLLTEDDMTNLAKMKLEESKRTQLANTFKDSPIWLNSLRLVSWPASASSSSPSPSTVSVSPSILTGPGYSLLNVSRIAISGGSSGQLTWTIPQDWSYEGEFEIRVPSLFMDNDHEHPAKSRPFWILRDAATRASHPEYNTPLVLGPTFSSLISGEAIAGGKSLDEQHRLKQTGLILGTVAMMLAMILVGLVIMMGYYRRKWMAQLKEQAEEQANAAMTGGGGSGSGPLAIMLGDEDAHSPTDLNLSSVALPCSAKATEAVCEKENEVVSPSSAGALPLYEVQDSTKR</sequence>
<proteinExistence type="predicted"/>
<comment type="caution">
    <text evidence="4">The sequence shown here is derived from an EMBL/GenBank/DDBJ whole genome shotgun (WGS) entry which is preliminary data.</text>
</comment>
<evidence type="ECO:0000256" key="2">
    <source>
        <dbReference type="SAM" id="Phobius"/>
    </source>
</evidence>
<keyword evidence="5" id="KW-1185">Reference proteome</keyword>
<protein>
    <submittedName>
        <fullName evidence="4">Uncharacterized protein</fullName>
    </submittedName>
</protein>
<keyword evidence="3" id="KW-0732">Signal</keyword>
<reference evidence="4" key="1">
    <citation type="submission" date="2021-11" db="EMBL/GenBank/DDBJ databases">
        <authorList>
            <person name="Herlambang A."/>
            <person name="Guo Y."/>
            <person name="Takashima Y."/>
            <person name="Nishizawa T."/>
        </authorList>
    </citation>
    <scope>NUCLEOTIDE SEQUENCE</scope>
    <source>
        <strain evidence="4">E1425</strain>
    </source>
</reference>
<feature type="signal peptide" evidence="3">
    <location>
        <begin position="1"/>
        <end position="22"/>
    </location>
</feature>
<evidence type="ECO:0000313" key="5">
    <source>
        <dbReference type="Proteomes" id="UP000827284"/>
    </source>
</evidence>
<evidence type="ECO:0000256" key="3">
    <source>
        <dbReference type="SAM" id="SignalP"/>
    </source>
</evidence>
<dbReference type="Proteomes" id="UP000827284">
    <property type="component" value="Unassembled WGS sequence"/>
</dbReference>
<feature type="region of interest" description="Disordered" evidence="1">
    <location>
        <begin position="46"/>
        <end position="82"/>
    </location>
</feature>
<feature type="compositionally biased region" description="Polar residues" evidence="1">
    <location>
        <begin position="58"/>
        <end position="77"/>
    </location>
</feature>
<reference evidence="4" key="2">
    <citation type="journal article" date="2022" name="Microbiol. Resour. Announc.">
        <title>Whole-Genome Sequence of Entomortierella parvispora E1425, a Mucoromycotan Fungus Associated with Burkholderiaceae-Related Endosymbiotic Bacteria.</title>
        <authorList>
            <person name="Herlambang A."/>
            <person name="Guo Y."/>
            <person name="Takashima Y."/>
            <person name="Narisawa K."/>
            <person name="Ohta H."/>
            <person name="Nishizawa T."/>
        </authorList>
    </citation>
    <scope>NUCLEOTIDE SEQUENCE</scope>
    <source>
        <strain evidence="4">E1425</strain>
    </source>
</reference>
<name>A0A9P3LX87_9FUNG</name>
<evidence type="ECO:0000313" key="4">
    <source>
        <dbReference type="EMBL" id="GJJ73837.1"/>
    </source>
</evidence>
<feature type="transmembrane region" description="Helical" evidence="2">
    <location>
        <begin position="311"/>
        <end position="334"/>
    </location>
</feature>
<organism evidence="4 5">
    <name type="scientific">Entomortierella parvispora</name>
    <dbReference type="NCBI Taxonomy" id="205924"/>
    <lineage>
        <taxon>Eukaryota</taxon>
        <taxon>Fungi</taxon>
        <taxon>Fungi incertae sedis</taxon>
        <taxon>Mucoromycota</taxon>
        <taxon>Mortierellomycotina</taxon>
        <taxon>Mortierellomycetes</taxon>
        <taxon>Mortierellales</taxon>
        <taxon>Mortierellaceae</taxon>
        <taxon>Entomortierella</taxon>
    </lineage>
</organism>
<dbReference type="OrthoDB" id="2440626at2759"/>
<keyword evidence="2" id="KW-0812">Transmembrane</keyword>
<accession>A0A9P3LX87</accession>
<evidence type="ECO:0000256" key="1">
    <source>
        <dbReference type="SAM" id="MobiDB-lite"/>
    </source>
</evidence>
<dbReference type="EMBL" id="BQFW01000008">
    <property type="protein sequence ID" value="GJJ73837.1"/>
    <property type="molecule type" value="Genomic_DNA"/>
</dbReference>
<feature type="chain" id="PRO_5040347200" evidence="3">
    <location>
        <begin position="23"/>
        <end position="424"/>
    </location>
</feature>
<dbReference type="AlphaFoldDB" id="A0A9P3LX87"/>
<feature type="compositionally biased region" description="Pro residues" evidence="1">
    <location>
        <begin position="47"/>
        <end position="57"/>
    </location>
</feature>
<keyword evidence="2" id="KW-1133">Transmembrane helix</keyword>
<gene>
    <name evidence="4" type="ORF">EMPS_06195</name>
</gene>